<dbReference type="InterPro" id="IPR011766">
    <property type="entry name" value="TPP_enzyme_TPP-bd"/>
</dbReference>
<protein>
    <submittedName>
        <fullName evidence="13">2-oxoacid ferredoxin oxidoreductase subunit beta</fullName>
    </submittedName>
</protein>
<dbReference type="GO" id="GO:0030976">
    <property type="term" value="F:thiamine pyrophosphate binding"/>
    <property type="evidence" value="ECO:0007669"/>
    <property type="project" value="InterPro"/>
</dbReference>
<dbReference type="Proteomes" id="UP000032233">
    <property type="component" value="Unassembled WGS sequence"/>
</dbReference>
<dbReference type="InterPro" id="IPR029061">
    <property type="entry name" value="THDP-binding"/>
</dbReference>
<comment type="cofactor">
    <cofactor evidence="2">
        <name>thiamine diphosphate</name>
        <dbReference type="ChEBI" id="CHEBI:58937"/>
    </cofactor>
</comment>
<accession>A0A0D2JD74</accession>
<dbReference type="GO" id="GO:0046872">
    <property type="term" value="F:metal ion binding"/>
    <property type="evidence" value="ECO:0007669"/>
    <property type="project" value="UniProtKB-KW"/>
</dbReference>
<evidence type="ECO:0000259" key="11">
    <source>
        <dbReference type="Pfam" id="PF02775"/>
    </source>
</evidence>
<dbReference type="PANTHER" id="PTHR48084">
    <property type="entry name" value="2-OXOGLUTARATE OXIDOREDUCTASE SUBUNIT KORB-RELATED"/>
    <property type="match status" value="1"/>
</dbReference>
<evidence type="ECO:0000256" key="9">
    <source>
        <dbReference type="ARBA" id="ARBA00023052"/>
    </source>
</evidence>
<dbReference type="STRING" id="1429043.X474_11970"/>
<evidence type="ECO:0000256" key="7">
    <source>
        <dbReference type="ARBA" id="ARBA00023004"/>
    </source>
</evidence>
<dbReference type="OrthoDB" id="9775140at2"/>
<feature type="region of interest" description="Disordered" evidence="10">
    <location>
        <begin position="127"/>
        <end position="149"/>
    </location>
</feature>
<dbReference type="EMBL" id="AZAC01000014">
    <property type="protein sequence ID" value="KIX13691.1"/>
    <property type="molecule type" value="Genomic_DNA"/>
</dbReference>
<dbReference type="RefSeq" id="WP_044348782.1">
    <property type="nucleotide sequence ID" value="NZ_AZAC01000014.1"/>
</dbReference>
<dbReference type="GO" id="GO:0045333">
    <property type="term" value="P:cellular respiration"/>
    <property type="evidence" value="ECO:0007669"/>
    <property type="project" value="UniProtKB-ARBA"/>
</dbReference>
<keyword evidence="14" id="KW-1185">Reference proteome</keyword>
<dbReference type="InterPro" id="IPR032686">
    <property type="entry name" value="PFO_beta_C"/>
</dbReference>
<evidence type="ECO:0000256" key="4">
    <source>
        <dbReference type="ARBA" id="ARBA00022723"/>
    </source>
</evidence>
<keyword evidence="9" id="KW-0786">Thiamine pyrophosphate</keyword>
<dbReference type="Gene3D" id="3.40.50.970">
    <property type="match status" value="1"/>
</dbReference>
<feature type="domain" description="Pyruvate ferredoxin oxidoreductase beta subunit C-terminal" evidence="12">
    <location>
        <begin position="198"/>
        <end position="261"/>
    </location>
</feature>
<dbReference type="AlphaFoldDB" id="A0A0D2JD74"/>
<evidence type="ECO:0000256" key="10">
    <source>
        <dbReference type="SAM" id="MobiDB-lite"/>
    </source>
</evidence>
<name>A0A0D2JD74_9BACT</name>
<dbReference type="SUPFAM" id="SSF52518">
    <property type="entry name" value="Thiamin diphosphate-binding fold (THDP-binding)"/>
    <property type="match status" value="1"/>
</dbReference>
<sequence>MATIEDYGVFETAWCPGCGNFGIRKALIQALVDLGLMPHEICMVSGIGQAAKMPHYLNCNAFNGLHGRSVPAATGIKMANPDLVVIAESGDGCHYGEGGNHFMAACRRNPNITIIAHDNQVYGLTKGQASPTSQRGFTTKAQPHGSQNTPFNPMAAAVAMRVGYVARGFAGETEHLAGLIKGAIDHQGLSLVDVLQPCVSFNKINTHKWYQERVYKIEGEHDPTDWTRALELSRKFGDQIPIGVLYQTERKPFGEHLEALKHGPLAKMEVDLDKFKNILETYK</sequence>
<evidence type="ECO:0000256" key="2">
    <source>
        <dbReference type="ARBA" id="ARBA00001964"/>
    </source>
</evidence>
<evidence type="ECO:0000256" key="1">
    <source>
        <dbReference type="ARBA" id="ARBA00001946"/>
    </source>
</evidence>
<proteinExistence type="predicted"/>
<evidence type="ECO:0000256" key="6">
    <source>
        <dbReference type="ARBA" id="ARBA00023002"/>
    </source>
</evidence>
<keyword evidence="7" id="KW-0408">Iron</keyword>
<evidence type="ECO:0000313" key="13">
    <source>
        <dbReference type="EMBL" id="KIX13691.1"/>
    </source>
</evidence>
<dbReference type="GO" id="GO:0016625">
    <property type="term" value="F:oxidoreductase activity, acting on the aldehyde or oxo group of donors, iron-sulfur protein as acceptor"/>
    <property type="evidence" value="ECO:0007669"/>
    <property type="project" value="UniProtKB-ARBA"/>
</dbReference>
<evidence type="ECO:0000313" key="14">
    <source>
        <dbReference type="Proteomes" id="UP000032233"/>
    </source>
</evidence>
<evidence type="ECO:0000256" key="3">
    <source>
        <dbReference type="ARBA" id="ARBA00001966"/>
    </source>
</evidence>
<organism evidence="13 14">
    <name type="scientific">Dethiosulfatarculus sandiegensis</name>
    <dbReference type="NCBI Taxonomy" id="1429043"/>
    <lineage>
        <taxon>Bacteria</taxon>
        <taxon>Pseudomonadati</taxon>
        <taxon>Thermodesulfobacteriota</taxon>
        <taxon>Desulfarculia</taxon>
        <taxon>Desulfarculales</taxon>
        <taxon>Desulfarculaceae</taxon>
        <taxon>Dethiosulfatarculus</taxon>
    </lineage>
</organism>
<comment type="cofactor">
    <cofactor evidence="3">
        <name>[4Fe-4S] cluster</name>
        <dbReference type="ChEBI" id="CHEBI:49883"/>
    </cofactor>
</comment>
<reference evidence="13 14" key="1">
    <citation type="submission" date="2013-11" db="EMBL/GenBank/DDBJ databases">
        <title>Metagenomic analysis of a methanogenic consortium involved in long chain n-alkane degradation.</title>
        <authorList>
            <person name="Davidova I.A."/>
            <person name="Callaghan A.V."/>
            <person name="Wawrik B."/>
            <person name="Pruitt S."/>
            <person name="Marks C."/>
            <person name="Duncan K.E."/>
            <person name="Suflita J.M."/>
        </authorList>
    </citation>
    <scope>NUCLEOTIDE SEQUENCE [LARGE SCALE GENOMIC DNA]</scope>
    <source>
        <strain evidence="13 14">SPR</strain>
    </source>
</reference>
<dbReference type="PATRIC" id="fig|1429043.3.peg.2551"/>
<dbReference type="NCBIfam" id="TIGR02177">
    <property type="entry name" value="PorB_KorB"/>
    <property type="match status" value="1"/>
</dbReference>
<keyword evidence="8" id="KW-0411">Iron-sulfur</keyword>
<dbReference type="InterPro" id="IPR051457">
    <property type="entry name" value="2-oxoacid:Fd_oxidoreductase"/>
</dbReference>
<dbReference type="Pfam" id="PF02775">
    <property type="entry name" value="TPP_enzyme_C"/>
    <property type="match status" value="1"/>
</dbReference>
<comment type="cofactor">
    <cofactor evidence="1">
        <name>Mg(2+)</name>
        <dbReference type="ChEBI" id="CHEBI:18420"/>
    </cofactor>
</comment>
<dbReference type="GO" id="GO:0051536">
    <property type="term" value="F:iron-sulfur cluster binding"/>
    <property type="evidence" value="ECO:0007669"/>
    <property type="project" value="UniProtKB-KW"/>
</dbReference>
<dbReference type="CDD" id="cd03375">
    <property type="entry name" value="TPP_OGFOR"/>
    <property type="match status" value="1"/>
</dbReference>
<dbReference type="PANTHER" id="PTHR48084:SF4">
    <property type="entry name" value="2-OXOGLUTARATE OXIDOREDUCTASE SUBUNIT KORB"/>
    <property type="match status" value="1"/>
</dbReference>
<comment type="caution">
    <text evidence="13">The sequence shown here is derived from an EMBL/GenBank/DDBJ whole genome shotgun (WGS) entry which is preliminary data.</text>
</comment>
<keyword evidence="6" id="KW-0560">Oxidoreductase</keyword>
<gene>
    <name evidence="13" type="ORF">X474_11970</name>
</gene>
<dbReference type="InParanoid" id="A0A0D2JD74"/>
<evidence type="ECO:0000259" key="12">
    <source>
        <dbReference type="Pfam" id="PF12367"/>
    </source>
</evidence>
<dbReference type="InterPro" id="IPR011896">
    <property type="entry name" value="OFOB"/>
</dbReference>
<evidence type="ECO:0000256" key="8">
    <source>
        <dbReference type="ARBA" id="ARBA00023014"/>
    </source>
</evidence>
<evidence type="ECO:0000256" key="5">
    <source>
        <dbReference type="ARBA" id="ARBA00022842"/>
    </source>
</evidence>
<dbReference type="GO" id="GO:0044281">
    <property type="term" value="P:small molecule metabolic process"/>
    <property type="evidence" value="ECO:0007669"/>
    <property type="project" value="UniProtKB-ARBA"/>
</dbReference>
<dbReference type="Pfam" id="PF12367">
    <property type="entry name" value="PFO_beta_C"/>
    <property type="match status" value="1"/>
</dbReference>
<feature type="domain" description="Thiamine pyrophosphate enzyme TPP-binding" evidence="11">
    <location>
        <begin position="50"/>
        <end position="194"/>
    </location>
</feature>
<keyword evidence="4" id="KW-0479">Metal-binding</keyword>
<keyword evidence="5" id="KW-0460">Magnesium</keyword>